<organism evidence="1 2">
    <name type="scientific">Halomarina rubra</name>
    <dbReference type="NCBI Taxonomy" id="2071873"/>
    <lineage>
        <taxon>Archaea</taxon>
        <taxon>Methanobacteriati</taxon>
        <taxon>Methanobacteriota</taxon>
        <taxon>Stenosarchaea group</taxon>
        <taxon>Halobacteria</taxon>
        <taxon>Halobacteriales</taxon>
        <taxon>Natronomonadaceae</taxon>
        <taxon>Halomarina</taxon>
    </lineage>
</organism>
<sequence length="503" mass="55932">MRPPALAVVLALCCVLAGCNTFAPGQTGDRGAVPTVTPAEVPRDMAGGTVAPGLTEEGIVDGRALVAAHARAVANRSLTLRLRYEQRRGDETTQSARLTHRFGPNRTTSVMDARIGAGQAAPYDRSSSWTNATTSYQRTVVGNTTTYQRQTFDPEDPQRGPNSYEMRASQLTRLLDRLVVDDVTYAGSVEGVDVYRVDGRLPETGQRCDRHGGRQVAGQVDLVVDENGFVRGYERTTPRCIHLEEPVNGTVVEETLYERGGDTLDRPDWVADARETIANREYVAPGVTTERVVAPDELSETHRRFVRNTPLRSVEERGTVVDGERATEYTERTVRGTSGAFLVESWRDDGNGVDRSRWSNGSVGYIRERGEETRYFRQDRMDAGNDHWLDLDYRLVYAAETTVTPLDDGRYRVTARGLPTVYYGVGTSADVPDRAGFVRFVVNESGFVSQYERERLAVDHDEEGERVVRRYVVVRYSDLGTATVERPDWIDDARNATATDDST</sequence>
<keyword evidence="2" id="KW-1185">Reference proteome</keyword>
<reference evidence="1 2" key="1">
    <citation type="journal article" date="2019" name="Int. J. Syst. Evol. Microbiol.">
        <title>The Global Catalogue of Microorganisms (GCM) 10K type strain sequencing project: providing services to taxonomists for standard genome sequencing and annotation.</title>
        <authorList>
            <consortium name="The Broad Institute Genomics Platform"/>
            <consortium name="The Broad Institute Genome Sequencing Center for Infectious Disease"/>
            <person name="Wu L."/>
            <person name="Ma J."/>
        </authorList>
    </citation>
    <scope>NUCLEOTIDE SEQUENCE [LARGE SCALE GENOMIC DNA]</scope>
    <source>
        <strain evidence="1 2">CGMCC 1.12563</strain>
    </source>
</reference>
<evidence type="ECO:0008006" key="3">
    <source>
        <dbReference type="Google" id="ProtNLM"/>
    </source>
</evidence>
<proteinExistence type="predicted"/>
<dbReference type="EMBL" id="JBHUDC010000003">
    <property type="protein sequence ID" value="MFD1513096.1"/>
    <property type="molecule type" value="Genomic_DNA"/>
</dbReference>
<comment type="caution">
    <text evidence="1">The sequence shown here is derived from an EMBL/GenBank/DDBJ whole genome shotgun (WGS) entry which is preliminary data.</text>
</comment>
<dbReference type="AlphaFoldDB" id="A0ABD6ATN0"/>
<dbReference type="PROSITE" id="PS51257">
    <property type="entry name" value="PROKAR_LIPOPROTEIN"/>
    <property type="match status" value="1"/>
</dbReference>
<evidence type="ECO:0000313" key="2">
    <source>
        <dbReference type="Proteomes" id="UP001597187"/>
    </source>
</evidence>
<name>A0ABD6ATN0_9EURY</name>
<dbReference type="RefSeq" id="WP_250873061.1">
    <property type="nucleotide sequence ID" value="NZ_JALXFV010000003.1"/>
</dbReference>
<evidence type="ECO:0000313" key="1">
    <source>
        <dbReference type="EMBL" id="MFD1513096.1"/>
    </source>
</evidence>
<dbReference type="Proteomes" id="UP001597187">
    <property type="component" value="Unassembled WGS sequence"/>
</dbReference>
<accession>A0ABD6ATN0</accession>
<protein>
    <recommendedName>
        <fullName evidence="3">Lipoprotein</fullName>
    </recommendedName>
</protein>
<gene>
    <name evidence="1" type="ORF">ACFSBT_07390</name>
</gene>